<dbReference type="EMBL" id="QXEV01000029">
    <property type="protein sequence ID" value="RIA64927.1"/>
    <property type="molecule type" value="Genomic_DNA"/>
</dbReference>
<accession>A0A397R0G4</accession>
<reference evidence="1 2" key="1">
    <citation type="submission" date="2018-08" db="EMBL/GenBank/DDBJ databases">
        <title>Genomic Encyclopedia of Archaeal and Bacterial Type Strains, Phase II (KMG-II): from individual species to whole genera.</title>
        <authorList>
            <person name="Goeker M."/>
        </authorList>
    </citation>
    <scope>NUCLEOTIDE SEQUENCE [LARGE SCALE GENOMIC DNA]</scope>
    <source>
        <strain evidence="1 2">ATCC 27112</strain>
    </source>
</reference>
<gene>
    <name evidence="1" type="ORF">EI71_01758</name>
</gene>
<comment type="caution">
    <text evidence="1">The sequence shown here is derived from an EMBL/GenBank/DDBJ whole genome shotgun (WGS) entry which is preliminary data.</text>
</comment>
<protein>
    <submittedName>
        <fullName evidence="1">Uncharacterized protein</fullName>
    </submittedName>
</protein>
<evidence type="ECO:0000313" key="1">
    <source>
        <dbReference type="EMBL" id="RIA64927.1"/>
    </source>
</evidence>
<sequence length="369" mass="42687">MGIKEDYLDLRKVFLKFKRESHFETYTSADLFYVFDSDGKTALLTFIDQFFGEGVGIQCFNNKDGINYVHDVLSSQDEYSVTVGDCDSIVAVFKPKDALTLEDISFLKKMNQRRTKENNLIIYRFKKGYKYKIASNSDIKTISIYGVFLDSLIDNEEADILEAFNQDNCVVVSLNYEKREYSCLYRPLPYLEIAPKKQPMNHQFIDEYKDHTYTNEDCYLFTSYLPVSVKGSGIRPLLLYFYYNKSGNMELKYIISNPKDYKNIIYGILDEVFTKDGLPTKMIINNRDLYAILSKTLDGLSIENSFERDNLKAGEDVSGVISSMYQKTQDTEMEESEIISMFNFLIQAVGTLDQEEFIDTEDSNDLFVS</sequence>
<dbReference type="InParanoid" id="A0A397R0G4"/>
<keyword evidence="2" id="KW-1185">Reference proteome</keyword>
<name>A0A397R0G4_9MOLU</name>
<dbReference type="Proteomes" id="UP000266506">
    <property type="component" value="Unassembled WGS sequence"/>
</dbReference>
<evidence type="ECO:0000313" key="2">
    <source>
        <dbReference type="Proteomes" id="UP000266506"/>
    </source>
</evidence>
<proteinExistence type="predicted"/>
<dbReference type="AlphaFoldDB" id="A0A397R0G4"/>
<dbReference type="RefSeq" id="WP_119016835.1">
    <property type="nucleotide sequence ID" value="NZ_QXEV01000029.1"/>
</dbReference>
<organism evidence="1 2">
    <name type="scientific">Anaeroplasma bactoclasticum</name>
    <dbReference type="NCBI Taxonomy" id="2088"/>
    <lineage>
        <taxon>Bacteria</taxon>
        <taxon>Bacillati</taxon>
        <taxon>Mycoplasmatota</taxon>
        <taxon>Mollicutes</taxon>
        <taxon>Anaeroplasmatales</taxon>
        <taxon>Anaeroplasmataceae</taxon>
        <taxon>Anaeroplasma</taxon>
    </lineage>
</organism>